<name>A0A6G7CGB1_9VIBR</name>
<organism evidence="2 3">
    <name type="scientific">Vibrio ziniensis</name>
    <dbReference type="NCBI Taxonomy" id="2711221"/>
    <lineage>
        <taxon>Bacteria</taxon>
        <taxon>Pseudomonadati</taxon>
        <taxon>Pseudomonadota</taxon>
        <taxon>Gammaproteobacteria</taxon>
        <taxon>Vibrionales</taxon>
        <taxon>Vibrionaceae</taxon>
        <taxon>Vibrio</taxon>
    </lineage>
</organism>
<dbReference type="AlphaFoldDB" id="A0A6G7CGB1"/>
<dbReference type="KEGG" id="vzi:G5S32_03600"/>
<reference evidence="2 3" key="1">
    <citation type="submission" date="2020-02" db="EMBL/GenBank/DDBJ databases">
        <title>A complete genome of a marine bacterium Vibrio sp. ZWAL4003 isolated from the mangrove sediment with the ability to degrade polysaccharides.</title>
        <authorList>
            <person name="Wu J."/>
            <person name="Qu W."/>
            <person name="Zeng R."/>
        </authorList>
    </citation>
    <scope>NUCLEOTIDE SEQUENCE [LARGE SCALE GENOMIC DNA]</scope>
    <source>
        <strain evidence="2 3">ZWAL4003</strain>
    </source>
</reference>
<dbReference type="EMBL" id="CP049331">
    <property type="protein sequence ID" value="QIH41124.1"/>
    <property type="molecule type" value="Genomic_DNA"/>
</dbReference>
<keyword evidence="1" id="KW-0812">Transmembrane</keyword>
<evidence type="ECO:0000313" key="2">
    <source>
        <dbReference type="EMBL" id="QIH41124.1"/>
    </source>
</evidence>
<dbReference type="Proteomes" id="UP000503003">
    <property type="component" value="Chromosome 1"/>
</dbReference>
<keyword evidence="1" id="KW-0472">Membrane</keyword>
<evidence type="ECO:0000313" key="3">
    <source>
        <dbReference type="Proteomes" id="UP000503003"/>
    </source>
</evidence>
<gene>
    <name evidence="2" type="ORF">G5S32_03600</name>
</gene>
<feature type="transmembrane region" description="Helical" evidence="1">
    <location>
        <begin position="6"/>
        <end position="28"/>
    </location>
</feature>
<accession>A0A6G7CGB1</accession>
<keyword evidence="3" id="KW-1185">Reference proteome</keyword>
<evidence type="ECO:0000256" key="1">
    <source>
        <dbReference type="SAM" id="Phobius"/>
    </source>
</evidence>
<dbReference type="NCBIfam" id="TIGR02532">
    <property type="entry name" value="IV_pilin_GFxxxE"/>
    <property type="match status" value="1"/>
</dbReference>
<dbReference type="InterPro" id="IPR012902">
    <property type="entry name" value="N_methyl_site"/>
</dbReference>
<dbReference type="Pfam" id="PF07963">
    <property type="entry name" value="N_methyl"/>
    <property type="match status" value="1"/>
</dbReference>
<proteinExistence type="predicted"/>
<protein>
    <submittedName>
        <fullName evidence="2">Prepilin-type N-terminal cleavage/methylation domain-containing protein</fullName>
    </submittedName>
</protein>
<sequence length="139" mass="15559">MRNNEQGFSLIEVMITYLLIGVSVLGLIKLQSYIEQRADFAIHSIEALNLAEQKLEWFRTRGSLSPDASFTVASYDGDIVSGSEQAANFYILTWSVTEPSSLLGCIKMVDIEASWLDRQGNKHAVNLQTMISKFSEFDS</sequence>
<keyword evidence="1" id="KW-1133">Transmembrane helix</keyword>
<dbReference type="RefSeq" id="WP_165310528.1">
    <property type="nucleotide sequence ID" value="NZ_CP049331.1"/>
</dbReference>